<evidence type="ECO:0000256" key="3">
    <source>
        <dbReference type="ARBA" id="ARBA00012572"/>
    </source>
</evidence>
<keyword evidence="12" id="KW-1185">Reference proteome</keyword>
<evidence type="ECO:0000259" key="10">
    <source>
        <dbReference type="Pfam" id="PF00697"/>
    </source>
</evidence>
<dbReference type="GO" id="GO:0004640">
    <property type="term" value="F:phosphoribosylanthranilate isomerase activity"/>
    <property type="evidence" value="ECO:0007669"/>
    <property type="project" value="UniProtKB-UniRule"/>
</dbReference>
<keyword evidence="6 9" id="KW-0822">Tryptophan biosynthesis</keyword>
<comment type="similarity">
    <text evidence="9">Belongs to the TrpF family.</text>
</comment>
<evidence type="ECO:0000256" key="5">
    <source>
        <dbReference type="ARBA" id="ARBA00022605"/>
    </source>
</evidence>
<sequence length="219" mass="22431">MTVKVKICGVRTPAILETAVAAGADFVGLVFFATSPRNLGLQEAASLVEAARGRVATVAVMVDPDDALIDQVAQTVSPDLLQLHGHETPERVAAIKARTRLPVIKAIPVAVAADIAAADAYAGIADEILFDAKAAPDAALPGGNGVPFDWRMLAAARPPFGLSGGLNPGNIAEAVRLTGAHLVDVSSGVESAAGVKDEELILRFIQGARGATQQQAKAS</sequence>
<keyword evidence="5 9" id="KW-0028">Amino-acid biosynthesis</keyword>
<evidence type="ECO:0000256" key="4">
    <source>
        <dbReference type="ARBA" id="ARBA00022272"/>
    </source>
</evidence>
<dbReference type="CDD" id="cd00405">
    <property type="entry name" value="PRAI"/>
    <property type="match status" value="1"/>
</dbReference>
<dbReference type="Proteomes" id="UP000094472">
    <property type="component" value="Unassembled WGS sequence"/>
</dbReference>
<evidence type="ECO:0000256" key="6">
    <source>
        <dbReference type="ARBA" id="ARBA00022822"/>
    </source>
</evidence>
<dbReference type="GO" id="GO:0000162">
    <property type="term" value="P:L-tryptophan biosynthetic process"/>
    <property type="evidence" value="ECO:0007669"/>
    <property type="project" value="UniProtKB-UniRule"/>
</dbReference>
<evidence type="ECO:0000256" key="7">
    <source>
        <dbReference type="ARBA" id="ARBA00023141"/>
    </source>
</evidence>
<dbReference type="EMBL" id="LPWF01000004">
    <property type="protein sequence ID" value="ODS01758.1"/>
    <property type="molecule type" value="Genomic_DNA"/>
</dbReference>
<dbReference type="EC" id="5.3.1.24" evidence="3 9"/>
<dbReference type="SUPFAM" id="SSF51366">
    <property type="entry name" value="Ribulose-phoshate binding barrel"/>
    <property type="match status" value="1"/>
</dbReference>
<evidence type="ECO:0000256" key="9">
    <source>
        <dbReference type="HAMAP-Rule" id="MF_00135"/>
    </source>
</evidence>
<dbReference type="STRING" id="1774969.AUC69_05840"/>
<proteinExistence type="inferred from homology"/>
<keyword evidence="7 9" id="KW-0057">Aromatic amino acid biosynthesis</keyword>
<dbReference type="PANTHER" id="PTHR42894">
    <property type="entry name" value="N-(5'-PHOSPHORIBOSYL)ANTHRANILATE ISOMERASE"/>
    <property type="match status" value="1"/>
</dbReference>
<dbReference type="Pfam" id="PF00697">
    <property type="entry name" value="PRAI"/>
    <property type="match status" value="1"/>
</dbReference>
<accession>A0A1E3W7F7</accession>
<comment type="pathway">
    <text evidence="2 9">Amino-acid biosynthesis; L-tryptophan biosynthesis; L-tryptophan from chorismate: step 3/5.</text>
</comment>
<gene>
    <name evidence="9" type="primary">trpF</name>
    <name evidence="11" type="ORF">AUC69_05840</name>
</gene>
<comment type="catalytic activity">
    <reaction evidence="1 9">
        <text>N-(5-phospho-beta-D-ribosyl)anthranilate = 1-(2-carboxyphenylamino)-1-deoxy-D-ribulose 5-phosphate</text>
        <dbReference type="Rhea" id="RHEA:21540"/>
        <dbReference type="ChEBI" id="CHEBI:18277"/>
        <dbReference type="ChEBI" id="CHEBI:58613"/>
        <dbReference type="EC" id="5.3.1.24"/>
    </reaction>
</comment>
<dbReference type="Gene3D" id="3.20.20.70">
    <property type="entry name" value="Aldolase class I"/>
    <property type="match status" value="1"/>
</dbReference>
<dbReference type="NCBIfam" id="NF002295">
    <property type="entry name" value="PRK01222.1-1"/>
    <property type="match status" value="1"/>
</dbReference>
<dbReference type="AlphaFoldDB" id="A0A1E3W7F7"/>
<comment type="caution">
    <text evidence="11">The sequence shown here is derived from an EMBL/GenBank/DDBJ whole genome shotgun (WGS) entry which is preliminary data.</text>
</comment>
<organism evidence="11 12">
    <name type="scientific">Methyloceanibacter superfactus</name>
    <dbReference type="NCBI Taxonomy" id="1774969"/>
    <lineage>
        <taxon>Bacteria</taxon>
        <taxon>Pseudomonadati</taxon>
        <taxon>Pseudomonadota</taxon>
        <taxon>Alphaproteobacteria</taxon>
        <taxon>Hyphomicrobiales</taxon>
        <taxon>Hyphomicrobiaceae</taxon>
        <taxon>Methyloceanibacter</taxon>
    </lineage>
</organism>
<reference evidence="11 12" key="1">
    <citation type="journal article" date="2016" name="Environ. Microbiol.">
        <title>New Methyloceanibacter diversity from North Sea sediments includes methanotroph containing solely the soluble methane monooxygenase.</title>
        <authorList>
            <person name="Vekeman B."/>
            <person name="Kerckhof F.M."/>
            <person name="Cremers G."/>
            <person name="de Vos P."/>
            <person name="Vandamme P."/>
            <person name="Boon N."/>
            <person name="Op den Camp H.J."/>
            <person name="Heylen K."/>
        </authorList>
    </citation>
    <scope>NUCLEOTIDE SEQUENCE [LARGE SCALE GENOMIC DNA]</scope>
    <source>
        <strain evidence="11 12">R-67175</strain>
    </source>
</reference>
<name>A0A1E3W7F7_9HYPH</name>
<protein>
    <recommendedName>
        <fullName evidence="4 9">N-(5'-phosphoribosyl)anthranilate isomerase</fullName>
        <shortName evidence="9">PRAI</shortName>
        <ecNumber evidence="3 9">5.3.1.24</ecNumber>
    </recommendedName>
</protein>
<dbReference type="InterPro" id="IPR001240">
    <property type="entry name" value="PRAI_dom"/>
</dbReference>
<dbReference type="InterPro" id="IPR013785">
    <property type="entry name" value="Aldolase_TIM"/>
</dbReference>
<dbReference type="OrthoDB" id="9796196at2"/>
<evidence type="ECO:0000313" key="11">
    <source>
        <dbReference type="EMBL" id="ODS01758.1"/>
    </source>
</evidence>
<dbReference type="PANTHER" id="PTHR42894:SF1">
    <property type="entry name" value="N-(5'-PHOSPHORIBOSYL)ANTHRANILATE ISOMERASE"/>
    <property type="match status" value="1"/>
</dbReference>
<evidence type="ECO:0000256" key="2">
    <source>
        <dbReference type="ARBA" id="ARBA00004664"/>
    </source>
</evidence>
<dbReference type="RefSeq" id="WP_069440629.1">
    <property type="nucleotide sequence ID" value="NZ_LPWF01000004.1"/>
</dbReference>
<keyword evidence="8 9" id="KW-0413">Isomerase</keyword>
<feature type="domain" description="N-(5'phosphoribosyl) anthranilate isomerase (PRAI)" evidence="10">
    <location>
        <begin position="5"/>
        <end position="206"/>
    </location>
</feature>
<dbReference type="InterPro" id="IPR011060">
    <property type="entry name" value="RibuloseP-bd_barrel"/>
</dbReference>
<evidence type="ECO:0000256" key="1">
    <source>
        <dbReference type="ARBA" id="ARBA00001164"/>
    </source>
</evidence>
<dbReference type="InterPro" id="IPR044643">
    <property type="entry name" value="TrpF_fam"/>
</dbReference>
<evidence type="ECO:0000313" key="12">
    <source>
        <dbReference type="Proteomes" id="UP000094472"/>
    </source>
</evidence>
<dbReference type="HAMAP" id="MF_00135">
    <property type="entry name" value="PRAI"/>
    <property type="match status" value="1"/>
</dbReference>
<evidence type="ECO:0000256" key="8">
    <source>
        <dbReference type="ARBA" id="ARBA00023235"/>
    </source>
</evidence>
<dbReference type="UniPathway" id="UPA00035">
    <property type="reaction ID" value="UER00042"/>
</dbReference>